<dbReference type="EMBL" id="CP025085">
    <property type="protein sequence ID" value="AUG99092.1"/>
    <property type="molecule type" value="Genomic_DNA"/>
</dbReference>
<gene>
    <name evidence="2" type="ORF">CWC46_04220</name>
    <name evidence="3" type="ORF">Ser39006_004220</name>
</gene>
<dbReference type="GO" id="GO:0008757">
    <property type="term" value="F:S-adenosylmethionine-dependent methyltransferase activity"/>
    <property type="evidence" value="ECO:0007669"/>
    <property type="project" value="InterPro"/>
</dbReference>
<dbReference type="Proteomes" id="UP000233778">
    <property type="component" value="Chromosome"/>
</dbReference>
<name>A0A2I5TFS8_SERS3</name>
<dbReference type="SUPFAM" id="SSF53335">
    <property type="entry name" value="S-adenosyl-L-methionine-dependent methyltransferases"/>
    <property type="match status" value="1"/>
</dbReference>
<dbReference type="STRING" id="104623.Ser39006_00169"/>
<organism evidence="3 4">
    <name type="scientific">Serratia sp. (strain ATCC 39006)</name>
    <name type="common">Prodigiosinella confusarubida</name>
    <dbReference type="NCBI Taxonomy" id="104623"/>
    <lineage>
        <taxon>Bacteria</taxon>
        <taxon>Pseudomonadati</taxon>
        <taxon>Pseudomonadota</taxon>
        <taxon>Gammaproteobacteria</taxon>
        <taxon>Enterobacterales</taxon>
        <taxon>Pectobacteriaceae</taxon>
        <taxon>Prodigiosinella</taxon>
    </lineage>
</organism>
<keyword evidence="4" id="KW-1185">Reference proteome</keyword>
<reference evidence="3 4" key="1">
    <citation type="journal article" date="2013" name="Genome Announc.">
        <title>Draft genome sequence of Serratia sp. strain ATCC 39006, a model bacterium for analysis of the biosynthesis and regulation of prodigiosin, a carbapenem, and gas vesicles.</title>
        <authorList>
            <person name="Fineran P.C."/>
            <person name="Iglesias Cans M.C."/>
            <person name="Ramsay J.P."/>
            <person name="Wilf N.M."/>
            <person name="Cossyleon D."/>
            <person name="McNeil M.B."/>
            <person name="Williamson N.R."/>
            <person name="Monson R.E."/>
            <person name="Becher S.A."/>
            <person name="Stanton J.A."/>
            <person name="Brugger K."/>
            <person name="Brown S.D."/>
            <person name="Salmond G.P."/>
        </authorList>
    </citation>
    <scope>NUCLEOTIDE SEQUENCE [LARGE SCALE GENOMIC DNA]</scope>
    <source>
        <strain evidence="3">ATCC 39006</strain>
        <strain evidence="4">ATCC 39006 / SC 11482</strain>
    </source>
</reference>
<reference evidence="3" key="4">
    <citation type="submission" date="2017-11" db="EMBL/GenBank/DDBJ databases">
        <title>Complete genome sequence of Serratia sp. ATCC 39006.</title>
        <authorList>
            <person name="Hampton H.G."/>
            <person name="Jackson S.A."/>
            <person name="Jauregui R."/>
            <person name="Poulter G.T.M."/>
            <person name="Salmond G.P.C."/>
            <person name="Fineran P.C."/>
        </authorList>
    </citation>
    <scope>NUCLEOTIDE SEQUENCE</scope>
    <source>
        <strain evidence="3">ATCC 39006</strain>
    </source>
</reference>
<sequence>MIRVSQLLLDKDNQPLLEDVQRYWSHRAADYSQINVAELANAKRVAWLSKITEYAPNKPVLRVLDIGTGPGFFAVTLALAGHQVTAVDITEAMLDQARDNAEHHGVSINFVHSDVHNLPFDDDSFDLVVSRNVTWNLDAPQCAYQEWRRVLMPGGRMVNFDANWYLQLFDEASRLGYLEDRANARYLGLDDHYVNTDTTAMENIARQLPLSRERRPQWDTAALLHCGYHKVMMDTRVGETLWDETERVNYASTPLFLVCAEK</sequence>
<accession>A0A2I5TFS8</accession>
<protein>
    <submittedName>
        <fullName evidence="3">Class I SAM-dependent methyltransferase</fullName>
    </submittedName>
</protein>
<evidence type="ECO:0000313" key="4">
    <source>
        <dbReference type="Proteomes" id="UP000017700"/>
    </source>
</evidence>
<dbReference type="PANTHER" id="PTHR43591:SF24">
    <property type="entry name" value="2-METHOXY-6-POLYPRENYL-1,4-BENZOQUINOL METHYLASE, MITOCHONDRIAL"/>
    <property type="match status" value="1"/>
</dbReference>
<dbReference type="AlphaFoldDB" id="A0A2I5TFS8"/>
<dbReference type="GO" id="GO:0032259">
    <property type="term" value="P:methylation"/>
    <property type="evidence" value="ECO:0007669"/>
    <property type="project" value="UniProtKB-KW"/>
</dbReference>
<proteinExistence type="predicted"/>
<dbReference type="RefSeq" id="WP_037380315.1">
    <property type="nucleotide sequence ID" value="NZ_CP025084.1"/>
</dbReference>
<dbReference type="OrthoDB" id="9791837at2"/>
<reference evidence="2 5" key="3">
    <citation type="submission" date="2017-11" db="EMBL/GenBank/DDBJ databases">
        <title>Complete genome sequence of Serratia sp. ATCC 39006 LacA.</title>
        <authorList>
            <person name="Hampton H.G."/>
            <person name="Jackson S.A."/>
            <person name="Jauregui R."/>
            <person name="Poulter G.T.M."/>
            <person name="Salmond G.P.C."/>
            <person name="Fineran P.C."/>
        </authorList>
    </citation>
    <scope>NUCLEOTIDE SEQUENCE [LARGE SCALE GENOMIC DNA]</scope>
    <source>
        <strain evidence="2 5">ATCC 39006</strain>
    </source>
</reference>
<dbReference type="InterPro" id="IPR029063">
    <property type="entry name" value="SAM-dependent_MTases_sf"/>
</dbReference>
<dbReference type="Gene3D" id="3.40.50.150">
    <property type="entry name" value="Vaccinia Virus protein VP39"/>
    <property type="match status" value="1"/>
</dbReference>
<feature type="domain" description="Methyltransferase type 11" evidence="1">
    <location>
        <begin position="64"/>
        <end position="158"/>
    </location>
</feature>
<dbReference type="KEGG" id="serq:CWC46_04220"/>
<dbReference type="PANTHER" id="PTHR43591">
    <property type="entry name" value="METHYLTRANSFERASE"/>
    <property type="match status" value="1"/>
</dbReference>
<dbReference type="Proteomes" id="UP000017700">
    <property type="component" value="Chromosome"/>
</dbReference>
<evidence type="ECO:0000259" key="1">
    <source>
        <dbReference type="Pfam" id="PF08241"/>
    </source>
</evidence>
<dbReference type="CDD" id="cd02440">
    <property type="entry name" value="AdoMet_MTases"/>
    <property type="match status" value="1"/>
</dbReference>
<dbReference type="InterPro" id="IPR013216">
    <property type="entry name" value="Methyltransf_11"/>
</dbReference>
<evidence type="ECO:0000313" key="2">
    <source>
        <dbReference type="EMBL" id="AUG99092.1"/>
    </source>
</evidence>
<dbReference type="Pfam" id="PF08241">
    <property type="entry name" value="Methyltransf_11"/>
    <property type="match status" value="1"/>
</dbReference>
<keyword evidence="3" id="KW-0808">Transferase</keyword>
<evidence type="ECO:0000313" key="3">
    <source>
        <dbReference type="EMBL" id="AUH03408.1"/>
    </source>
</evidence>
<evidence type="ECO:0000313" key="5">
    <source>
        <dbReference type="Proteomes" id="UP000233778"/>
    </source>
</evidence>
<reference evidence="3" key="2">
    <citation type="submission" date="2013-09" db="EMBL/GenBank/DDBJ databases">
        <authorList>
            <person name="Wang G."/>
            <person name="Yang Y."/>
            <person name="Su Y."/>
        </authorList>
    </citation>
    <scope>NUCLEOTIDE SEQUENCE</scope>
    <source>
        <strain evidence="3">ATCC 39006</strain>
    </source>
</reference>
<keyword evidence="3" id="KW-0489">Methyltransferase</keyword>
<dbReference type="KEGG" id="sera:Ser39006_004220"/>
<dbReference type="EMBL" id="CP025084">
    <property type="protein sequence ID" value="AUH03408.1"/>
    <property type="molecule type" value="Genomic_DNA"/>
</dbReference>